<dbReference type="EMBL" id="CACTIH010003627">
    <property type="protein sequence ID" value="CAA2979280.1"/>
    <property type="molecule type" value="Genomic_DNA"/>
</dbReference>
<reference evidence="1 2" key="1">
    <citation type="submission" date="2019-12" db="EMBL/GenBank/DDBJ databases">
        <authorList>
            <person name="Alioto T."/>
            <person name="Alioto T."/>
            <person name="Gomez Garrido J."/>
        </authorList>
    </citation>
    <scope>NUCLEOTIDE SEQUENCE [LARGE SCALE GENOMIC DNA]</scope>
</reference>
<dbReference type="OrthoDB" id="4062651at2759"/>
<dbReference type="Proteomes" id="UP000594638">
    <property type="component" value="Unassembled WGS sequence"/>
</dbReference>
<name>A0A8S0RJN9_OLEEU</name>
<protein>
    <submittedName>
        <fullName evidence="1">Uncharacterized protein</fullName>
    </submittedName>
</protein>
<accession>A0A8S0RJN9</accession>
<evidence type="ECO:0000313" key="1">
    <source>
        <dbReference type="EMBL" id="CAA2979280.1"/>
    </source>
</evidence>
<gene>
    <name evidence="1" type="ORF">OLEA9_A119795</name>
</gene>
<sequence length="195" mass="22207">MYMLNADANTLYNEIHGHERGQILLHQSILRPEELHVFVPARPTEHYIVDNGTSIPFGHGNKCDEHHVHSLYTHHKDPHYIRDRADFGNQVLQDQPLAFGSQIQVLTYAYVADNLYQVPHGHIPVHALRRNAHSPLQGVPSGETSVYPQIANGCISNGFISGAVECIPFYELGWKTRFFALSCQERYWSPKGLLW</sequence>
<evidence type="ECO:0000313" key="2">
    <source>
        <dbReference type="Proteomes" id="UP000594638"/>
    </source>
</evidence>
<comment type="caution">
    <text evidence="1">The sequence shown here is derived from an EMBL/GenBank/DDBJ whole genome shotgun (WGS) entry which is preliminary data.</text>
</comment>
<proteinExistence type="predicted"/>
<dbReference type="Gramene" id="OE9A119795T1">
    <property type="protein sequence ID" value="OE9A119795C1"/>
    <property type="gene ID" value="OE9A119795"/>
</dbReference>
<dbReference type="AlphaFoldDB" id="A0A8S0RJN9"/>
<keyword evidence="2" id="KW-1185">Reference proteome</keyword>
<organism evidence="1 2">
    <name type="scientific">Olea europaea subsp. europaea</name>
    <dbReference type="NCBI Taxonomy" id="158383"/>
    <lineage>
        <taxon>Eukaryota</taxon>
        <taxon>Viridiplantae</taxon>
        <taxon>Streptophyta</taxon>
        <taxon>Embryophyta</taxon>
        <taxon>Tracheophyta</taxon>
        <taxon>Spermatophyta</taxon>
        <taxon>Magnoliopsida</taxon>
        <taxon>eudicotyledons</taxon>
        <taxon>Gunneridae</taxon>
        <taxon>Pentapetalae</taxon>
        <taxon>asterids</taxon>
        <taxon>lamiids</taxon>
        <taxon>Lamiales</taxon>
        <taxon>Oleaceae</taxon>
        <taxon>Oleeae</taxon>
        <taxon>Olea</taxon>
    </lineage>
</organism>